<name>D2VJF5_NAEGR</name>
<feature type="region of interest" description="Disordered" evidence="1">
    <location>
        <begin position="14"/>
        <end position="34"/>
    </location>
</feature>
<feature type="region of interest" description="Disordered" evidence="1">
    <location>
        <begin position="158"/>
        <end position="179"/>
    </location>
</feature>
<dbReference type="InParanoid" id="D2VJF5"/>
<dbReference type="KEGG" id="ngr:NAEGRDRAFT_50042"/>
<dbReference type="Proteomes" id="UP000006671">
    <property type="component" value="Unassembled WGS sequence"/>
</dbReference>
<dbReference type="EMBL" id="GG738876">
    <property type="protein sequence ID" value="EFC43031.1"/>
    <property type="molecule type" value="Genomic_DNA"/>
</dbReference>
<dbReference type="OMA" id="PTEHCKN"/>
<evidence type="ECO:0000313" key="3">
    <source>
        <dbReference type="Proteomes" id="UP000006671"/>
    </source>
</evidence>
<protein>
    <submittedName>
        <fullName evidence="2">Predicted protein</fullName>
    </submittedName>
</protein>
<feature type="compositionally biased region" description="Low complexity" evidence="1">
    <location>
        <begin position="350"/>
        <end position="363"/>
    </location>
</feature>
<gene>
    <name evidence="2" type="ORF">NAEGRDRAFT_50042</name>
</gene>
<feature type="region of interest" description="Disordered" evidence="1">
    <location>
        <begin position="689"/>
        <end position="821"/>
    </location>
</feature>
<accession>D2VJF5</accession>
<sequence length="821" mass="93950">MTTKFIVKLIDGGSKKNNEKETKKESSSSDDQSAKWNVLLKMRNSIQKQKKKQSSLLLSNTLKTQFAPSPKTNDSDNASCISLDFASSTIEGNIQSILASHIAQLKVEYLRWKSSQKSLSEATLPIDKTTNSNMFLSCPIENNYSNVGEVDMLMGATFRKEQDTTEPEKKKSRALFDDKSDQSLSPEAFKKLVESNKSKAHVLIQDEAAGKTKFILDSLLSGDSYLLYFDFAIDMREFERRHQSVSGNFYVGNKFSASSPKGSKSLIGKAGFKHYPKAQNLVHETFYENLLQKFGSATKSGKEKPMYMNPTEHCKNFYIVRRSFLLLIYVHMFDLLAYLQMKKDRKKLLESSPTTPTESTNTRRSTRQKKPEENLSKEDLEEQGDASPMDYYLFRKFENTSLSKIYTTILSNVNTKFTSQQFCQYLTDYLIGHSQKSESVNINLVFDQIQELVDHSKFLYIYKSRFDHDGCQTQVPEASYYSHNVFSNIFGNSSGNGSELLSGNGSSSYQPIIEPVMDAIQYFSKHAEEGVSRVLIGRTFTETAGTEVETSTSSRPRRSTTLPKVYLKEKISLLRKLPLKQYELTIVPDIYNYSENVENIKKVFSYYFPLVDISELIENSFEKLLTEECTPTFNNHILFDTIISGLLKDKFTKLNSKKASDLDPEQEWLSNALSNILFMTYPTIFSQNVQPEKKRKRAAKKEAPVDFENLELPDEDEEEYQTEEEEEKKPKKSPKKKSTPKKETKKKKATPKKEKKVEKKEKEEIKEEQMAEKKEEPSTPVKEETESKEEPKEEPSTPKSKSKTKKSPGRGKKKSTPKKTK</sequence>
<feature type="compositionally biased region" description="Acidic residues" evidence="1">
    <location>
        <begin position="708"/>
        <end position="726"/>
    </location>
</feature>
<feature type="region of interest" description="Disordered" evidence="1">
    <location>
        <begin position="348"/>
        <end position="382"/>
    </location>
</feature>
<dbReference type="RefSeq" id="XP_002675775.1">
    <property type="nucleotide sequence ID" value="XM_002675729.1"/>
</dbReference>
<keyword evidence="3" id="KW-1185">Reference proteome</keyword>
<dbReference type="AlphaFoldDB" id="D2VJF5"/>
<feature type="compositionally biased region" description="Basic and acidic residues" evidence="1">
    <location>
        <begin position="14"/>
        <end position="27"/>
    </location>
</feature>
<dbReference type="OrthoDB" id="10260837at2759"/>
<feature type="compositionally biased region" description="Basic and acidic residues" evidence="1">
    <location>
        <begin position="751"/>
        <end position="796"/>
    </location>
</feature>
<feature type="compositionally biased region" description="Basic residues" evidence="1">
    <location>
        <begin position="730"/>
        <end position="750"/>
    </location>
</feature>
<feature type="compositionally biased region" description="Basic residues" evidence="1">
    <location>
        <begin position="800"/>
        <end position="821"/>
    </location>
</feature>
<feature type="compositionally biased region" description="Basic and acidic residues" evidence="1">
    <location>
        <begin position="369"/>
        <end position="378"/>
    </location>
</feature>
<evidence type="ECO:0000256" key="1">
    <source>
        <dbReference type="SAM" id="MobiDB-lite"/>
    </source>
</evidence>
<evidence type="ECO:0000313" key="2">
    <source>
        <dbReference type="EMBL" id="EFC43031.1"/>
    </source>
</evidence>
<reference evidence="2 3" key="1">
    <citation type="journal article" date="2010" name="Cell">
        <title>The genome of Naegleria gruberi illuminates early eukaryotic versatility.</title>
        <authorList>
            <person name="Fritz-Laylin L.K."/>
            <person name="Prochnik S.E."/>
            <person name="Ginger M.L."/>
            <person name="Dacks J.B."/>
            <person name="Carpenter M.L."/>
            <person name="Field M.C."/>
            <person name="Kuo A."/>
            <person name="Paredez A."/>
            <person name="Chapman J."/>
            <person name="Pham J."/>
            <person name="Shu S."/>
            <person name="Neupane R."/>
            <person name="Cipriano M."/>
            <person name="Mancuso J."/>
            <person name="Tu H."/>
            <person name="Salamov A."/>
            <person name="Lindquist E."/>
            <person name="Shapiro H."/>
            <person name="Lucas S."/>
            <person name="Grigoriev I.V."/>
            <person name="Cande W.Z."/>
            <person name="Fulton C."/>
            <person name="Rokhsar D.S."/>
            <person name="Dawson S.C."/>
        </authorList>
    </citation>
    <scope>NUCLEOTIDE SEQUENCE [LARGE SCALE GENOMIC DNA]</scope>
    <source>
        <strain evidence="2 3">NEG-M</strain>
    </source>
</reference>
<proteinExistence type="predicted"/>
<organism evidence="3">
    <name type="scientific">Naegleria gruberi</name>
    <name type="common">Amoeba</name>
    <dbReference type="NCBI Taxonomy" id="5762"/>
    <lineage>
        <taxon>Eukaryota</taxon>
        <taxon>Discoba</taxon>
        <taxon>Heterolobosea</taxon>
        <taxon>Tetramitia</taxon>
        <taxon>Eutetramitia</taxon>
        <taxon>Vahlkampfiidae</taxon>
        <taxon>Naegleria</taxon>
    </lineage>
</organism>
<dbReference type="GeneID" id="8852082"/>
<dbReference type="VEuPathDB" id="AmoebaDB:NAEGRDRAFT_50042"/>